<protein>
    <submittedName>
        <fullName evidence="14">Penicillin-binding protein 1A</fullName>
    </submittedName>
</protein>
<gene>
    <name evidence="14" type="ORF">EDD61_1012</name>
</gene>
<dbReference type="GO" id="GO:0008658">
    <property type="term" value="F:penicillin binding"/>
    <property type="evidence" value="ECO:0007669"/>
    <property type="project" value="InterPro"/>
</dbReference>
<dbReference type="Gene3D" id="3.40.710.10">
    <property type="entry name" value="DD-peptidase/beta-lactamase superfamily"/>
    <property type="match status" value="1"/>
</dbReference>
<feature type="compositionally biased region" description="Low complexity" evidence="10">
    <location>
        <begin position="852"/>
        <end position="870"/>
    </location>
</feature>
<dbReference type="GO" id="GO:0009252">
    <property type="term" value="P:peptidoglycan biosynthetic process"/>
    <property type="evidence" value="ECO:0007669"/>
    <property type="project" value="TreeGrafter"/>
</dbReference>
<evidence type="ECO:0000256" key="5">
    <source>
        <dbReference type="ARBA" id="ARBA00022801"/>
    </source>
</evidence>
<keyword evidence="9" id="KW-0175">Coiled coil</keyword>
<comment type="catalytic activity">
    <reaction evidence="8">
        <text>[GlcNAc-(1-&gt;4)-Mur2Ac(oyl-L-Ala-gamma-D-Glu-L-Lys-D-Ala-D-Ala)](n)-di-trans,octa-cis-undecaprenyl diphosphate + beta-D-GlcNAc-(1-&gt;4)-Mur2Ac(oyl-L-Ala-gamma-D-Glu-L-Lys-D-Ala-D-Ala)-di-trans,octa-cis-undecaprenyl diphosphate = [GlcNAc-(1-&gt;4)-Mur2Ac(oyl-L-Ala-gamma-D-Glu-L-Lys-D-Ala-D-Ala)](n+1)-di-trans,octa-cis-undecaprenyl diphosphate + di-trans,octa-cis-undecaprenyl diphosphate + H(+)</text>
        <dbReference type="Rhea" id="RHEA:23708"/>
        <dbReference type="Rhea" id="RHEA-COMP:9602"/>
        <dbReference type="Rhea" id="RHEA-COMP:9603"/>
        <dbReference type="ChEBI" id="CHEBI:15378"/>
        <dbReference type="ChEBI" id="CHEBI:58405"/>
        <dbReference type="ChEBI" id="CHEBI:60033"/>
        <dbReference type="ChEBI" id="CHEBI:78435"/>
        <dbReference type="EC" id="2.4.99.28"/>
    </reaction>
</comment>
<feature type="coiled-coil region" evidence="9">
    <location>
        <begin position="736"/>
        <end position="777"/>
    </location>
</feature>
<dbReference type="EMBL" id="SMBP01000001">
    <property type="protein sequence ID" value="TCU63352.1"/>
    <property type="molecule type" value="Genomic_DNA"/>
</dbReference>
<dbReference type="GO" id="GO:0008955">
    <property type="term" value="F:peptidoglycan glycosyltransferase activity"/>
    <property type="evidence" value="ECO:0007669"/>
    <property type="project" value="UniProtKB-EC"/>
</dbReference>
<comment type="catalytic activity">
    <reaction evidence="7">
        <text>Preferential cleavage: (Ac)2-L-Lys-D-Ala-|-D-Ala. Also transpeptidation of peptidyl-alanyl moieties that are N-acyl substituents of D-alanine.</text>
        <dbReference type="EC" id="3.4.16.4"/>
    </reaction>
</comment>
<evidence type="ECO:0000256" key="2">
    <source>
        <dbReference type="ARBA" id="ARBA00022670"/>
    </source>
</evidence>
<evidence type="ECO:0000256" key="10">
    <source>
        <dbReference type="SAM" id="MobiDB-lite"/>
    </source>
</evidence>
<evidence type="ECO:0000256" key="6">
    <source>
        <dbReference type="ARBA" id="ARBA00023268"/>
    </source>
</evidence>
<comment type="caution">
    <text evidence="14">The sequence shown here is derived from an EMBL/GenBank/DDBJ whole genome shotgun (WGS) entry which is preliminary data.</text>
</comment>
<dbReference type="Gene3D" id="1.10.3810.10">
    <property type="entry name" value="Biosynthetic peptidoglycan transglycosylase-like"/>
    <property type="match status" value="1"/>
</dbReference>
<keyword evidence="15" id="KW-1185">Reference proteome</keyword>
<evidence type="ECO:0000256" key="8">
    <source>
        <dbReference type="ARBA" id="ARBA00049902"/>
    </source>
</evidence>
<dbReference type="Gene3D" id="1.20.1270.70">
    <property type="entry name" value="Designed single chain three-helix bundle"/>
    <property type="match status" value="1"/>
</dbReference>
<feature type="transmembrane region" description="Helical" evidence="11">
    <location>
        <begin position="24"/>
        <end position="47"/>
    </location>
</feature>
<keyword evidence="11" id="KW-1133">Transmembrane helix</keyword>
<feature type="compositionally biased region" description="Polar residues" evidence="10">
    <location>
        <begin position="879"/>
        <end position="900"/>
    </location>
</feature>
<evidence type="ECO:0000259" key="13">
    <source>
        <dbReference type="Pfam" id="PF00912"/>
    </source>
</evidence>
<proteinExistence type="predicted"/>
<dbReference type="InterPro" id="IPR036950">
    <property type="entry name" value="PBP_transglycosylase"/>
</dbReference>
<dbReference type="InterPro" id="IPR001264">
    <property type="entry name" value="Glyco_trans_51"/>
</dbReference>
<reference evidence="14 15" key="1">
    <citation type="submission" date="2019-03" db="EMBL/GenBank/DDBJ databases">
        <title>Genomic Encyclopedia of Type Strains, Phase IV (KMG-IV): sequencing the most valuable type-strain genomes for metagenomic binning, comparative biology and taxonomic classification.</title>
        <authorList>
            <person name="Goeker M."/>
        </authorList>
    </citation>
    <scope>NUCLEOTIDE SEQUENCE [LARGE SCALE GENOMIC DNA]</scope>
    <source>
        <strain evidence="14 15">DSM 29481</strain>
    </source>
</reference>
<evidence type="ECO:0000256" key="7">
    <source>
        <dbReference type="ARBA" id="ARBA00034000"/>
    </source>
</evidence>
<keyword evidence="2" id="KW-0645">Protease</keyword>
<dbReference type="Pfam" id="PF00905">
    <property type="entry name" value="Transpeptidase"/>
    <property type="match status" value="1"/>
</dbReference>
<dbReference type="Pfam" id="PF00912">
    <property type="entry name" value="Transgly"/>
    <property type="match status" value="1"/>
</dbReference>
<dbReference type="GO" id="GO:0009002">
    <property type="term" value="F:serine-type D-Ala-D-Ala carboxypeptidase activity"/>
    <property type="evidence" value="ECO:0007669"/>
    <property type="project" value="UniProtKB-EC"/>
</dbReference>
<keyword evidence="4" id="KW-0808">Transferase</keyword>
<keyword evidence="11" id="KW-0472">Membrane</keyword>
<dbReference type="GO" id="GO:0030288">
    <property type="term" value="C:outer membrane-bounded periplasmic space"/>
    <property type="evidence" value="ECO:0007669"/>
    <property type="project" value="TreeGrafter"/>
</dbReference>
<dbReference type="SUPFAM" id="SSF56601">
    <property type="entry name" value="beta-lactamase/transpeptidase-like"/>
    <property type="match status" value="1"/>
</dbReference>
<dbReference type="InterPro" id="IPR050396">
    <property type="entry name" value="Glycosyltr_51/Transpeptidase"/>
</dbReference>
<keyword evidence="5" id="KW-0378">Hydrolase</keyword>
<evidence type="ECO:0000259" key="12">
    <source>
        <dbReference type="Pfam" id="PF00905"/>
    </source>
</evidence>
<name>A0A4R3TPE6_9FIRM</name>
<dbReference type="InterPro" id="IPR012338">
    <property type="entry name" value="Beta-lactam/transpept-like"/>
</dbReference>
<dbReference type="Gene3D" id="1.20.1270.90">
    <property type="entry name" value="AF1782-like"/>
    <property type="match status" value="1"/>
</dbReference>
<dbReference type="PANTHER" id="PTHR32282:SF29">
    <property type="entry name" value="PENICILLIN-BINDING PROTEIN 1A"/>
    <property type="match status" value="1"/>
</dbReference>
<feature type="region of interest" description="Disordered" evidence="10">
    <location>
        <begin position="848"/>
        <end position="900"/>
    </location>
</feature>
<evidence type="ECO:0000313" key="14">
    <source>
        <dbReference type="EMBL" id="TCU63352.1"/>
    </source>
</evidence>
<evidence type="ECO:0000256" key="11">
    <source>
        <dbReference type="SAM" id="Phobius"/>
    </source>
</evidence>
<feature type="domain" description="Glycosyl transferase family 51" evidence="13">
    <location>
        <begin position="78"/>
        <end position="261"/>
    </location>
</feature>
<feature type="domain" description="Penicillin-binding protein transpeptidase" evidence="12">
    <location>
        <begin position="367"/>
        <end position="625"/>
    </location>
</feature>
<keyword evidence="3" id="KW-0328">Glycosyltransferase</keyword>
<accession>A0A4R3TPE6</accession>
<dbReference type="Pfam" id="PF07554">
    <property type="entry name" value="FIVAR"/>
    <property type="match status" value="2"/>
</dbReference>
<keyword evidence="11" id="KW-0812">Transmembrane</keyword>
<sequence>MANDTTKKNSNPTGKKKKATVRNVVNGIIIVFLCCVLLGGVTGFFLLSQIIGKVSEDERKLEEKIINVEPSTLYSADGKVIYELGAESREIVEYEQIPQVTIDAFLAIEDSRYFKHNGFDLPRFISSAFNNLRSGSLAQGGSTLTMQTIDNFINKPKEEKADSEGIKLTQKDKIEMKIQEIYLSLRLDSKMSKEEILTNYLNKINFGASARGIQKGAQYYFGKNVEQLNLSESAFLAGVVNAPALYNPYQGYDSKTKQNYYAYATKRRNETLSLMLSHGYISESEYKLAKATKLAFQLKGESKAKDNPYLAYAQAAITEARELTGEDPATTPMKIYTALDTSTQDRLNDIQEKKVIGMPENKYFQIAASVIDNRKGTIIAIGTGFDDPTSSTYKDRATKEKHQPGSTSKPLLAYAQAFDQIGWATSRIVEDKPIQIYGDTKSNYDNKYHGKVSLERALAQSLNIPALEAMQAVTNAVGNDYMREYMKKLGFDDKVAEKFDLLYAIGGANFEATPTQMAAAFATLANGGKYIEPHMITKVVYKDGSKTYENNAKTTQAMSPQAAYMTSDLLNKAITGKYSGYNYMSQAFSGAGYPVYGKTGTSDWDDYADEVGGNAHDGWMVNYTSDYTIASWNGFDSRVNGYTYLSEAVQNMNIPGKINRYILDSLSSNATRIQNPGGISSYGGGLIKTEFLKDAAKNNPETVANVKKASDALKSPISDASKYKQSDYTPETWAALQEALKQANALLNKEDVTEDEVNRAKQALENAIRGLKEKEVAVTTTSLTSAIQNAAAYTDTTKYQSAYVQALNSRINAANALLTSSGVTQAEINQAVQDIQAAIEACKAHPVQEVTPPNNNNQKPNDNTNNNANTDKNDNTNKGDTASGTGNKENGRPTSNTFGD</sequence>
<evidence type="ECO:0000256" key="9">
    <source>
        <dbReference type="SAM" id="Coils"/>
    </source>
</evidence>
<evidence type="ECO:0000256" key="4">
    <source>
        <dbReference type="ARBA" id="ARBA00022679"/>
    </source>
</evidence>
<evidence type="ECO:0000256" key="3">
    <source>
        <dbReference type="ARBA" id="ARBA00022676"/>
    </source>
</evidence>
<organism evidence="14 15">
    <name type="scientific">Longicatena caecimuris</name>
    <dbReference type="NCBI Taxonomy" id="1796635"/>
    <lineage>
        <taxon>Bacteria</taxon>
        <taxon>Bacillati</taxon>
        <taxon>Bacillota</taxon>
        <taxon>Erysipelotrichia</taxon>
        <taxon>Erysipelotrichales</taxon>
        <taxon>Erysipelotrichaceae</taxon>
        <taxon>Longicatena</taxon>
    </lineage>
</organism>
<dbReference type="InterPro" id="IPR001460">
    <property type="entry name" value="PCN-bd_Tpept"/>
</dbReference>
<dbReference type="RefSeq" id="WP_117547550.1">
    <property type="nucleotide sequence ID" value="NZ_JADPGE010000018.1"/>
</dbReference>
<keyword evidence="6" id="KW-0511">Multifunctional enzyme</keyword>
<dbReference type="AlphaFoldDB" id="A0A4R3TPE6"/>
<evidence type="ECO:0000256" key="1">
    <source>
        <dbReference type="ARBA" id="ARBA00022645"/>
    </source>
</evidence>
<dbReference type="GO" id="GO:0006508">
    <property type="term" value="P:proteolysis"/>
    <property type="evidence" value="ECO:0007669"/>
    <property type="project" value="UniProtKB-KW"/>
</dbReference>
<keyword evidence="1" id="KW-0121">Carboxypeptidase</keyword>
<dbReference type="InterPro" id="IPR023346">
    <property type="entry name" value="Lysozyme-like_dom_sf"/>
</dbReference>
<dbReference type="Proteomes" id="UP000295773">
    <property type="component" value="Unassembled WGS sequence"/>
</dbReference>
<evidence type="ECO:0000313" key="15">
    <source>
        <dbReference type="Proteomes" id="UP000295773"/>
    </source>
</evidence>
<dbReference type="PANTHER" id="PTHR32282">
    <property type="entry name" value="BINDING PROTEIN TRANSPEPTIDASE, PUTATIVE-RELATED"/>
    <property type="match status" value="1"/>
</dbReference>
<dbReference type="SUPFAM" id="SSF53955">
    <property type="entry name" value="Lysozyme-like"/>
    <property type="match status" value="1"/>
</dbReference>